<keyword evidence="2" id="KW-0472">Membrane</keyword>
<dbReference type="EMBL" id="JAVLVT010000010">
    <property type="protein sequence ID" value="MDS1272145.1"/>
    <property type="molecule type" value="Genomic_DNA"/>
</dbReference>
<proteinExistence type="predicted"/>
<comment type="caution">
    <text evidence="3">The sequence shown here is derived from an EMBL/GenBank/DDBJ whole genome shotgun (WGS) entry which is preliminary data.</text>
</comment>
<feature type="transmembrane region" description="Helical" evidence="2">
    <location>
        <begin position="20"/>
        <end position="41"/>
    </location>
</feature>
<organism evidence="3 4">
    <name type="scientific">Lipingzhangella rawalii</name>
    <dbReference type="NCBI Taxonomy" id="2055835"/>
    <lineage>
        <taxon>Bacteria</taxon>
        <taxon>Bacillati</taxon>
        <taxon>Actinomycetota</taxon>
        <taxon>Actinomycetes</taxon>
        <taxon>Streptosporangiales</taxon>
        <taxon>Nocardiopsidaceae</taxon>
        <taxon>Lipingzhangella</taxon>
    </lineage>
</organism>
<gene>
    <name evidence="3" type="ORF">RIF23_17790</name>
</gene>
<accession>A0ABU2HBD9</accession>
<keyword evidence="4" id="KW-1185">Reference proteome</keyword>
<evidence type="ECO:0000256" key="1">
    <source>
        <dbReference type="SAM" id="MobiDB-lite"/>
    </source>
</evidence>
<reference evidence="4" key="1">
    <citation type="submission" date="2023-07" db="EMBL/GenBank/DDBJ databases">
        <title>Novel species in the genus Lipingzhangella isolated from Sambhar Salt Lake.</title>
        <authorList>
            <person name="Jiya N."/>
            <person name="Kajale S."/>
            <person name="Sharma A."/>
        </authorList>
    </citation>
    <scope>NUCLEOTIDE SEQUENCE [LARGE SCALE GENOMIC DNA]</scope>
    <source>
        <strain evidence="4">LS1_29</strain>
    </source>
</reference>
<keyword evidence="2" id="KW-0812">Transmembrane</keyword>
<dbReference type="Proteomes" id="UP001250214">
    <property type="component" value="Unassembled WGS sequence"/>
</dbReference>
<name>A0ABU2HBD9_9ACTN</name>
<evidence type="ECO:0000256" key="2">
    <source>
        <dbReference type="SAM" id="Phobius"/>
    </source>
</evidence>
<keyword evidence="2" id="KW-1133">Transmembrane helix</keyword>
<evidence type="ECO:0008006" key="5">
    <source>
        <dbReference type="Google" id="ProtNLM"/>
    </source>
</evidence>
<feature type="region of interest" description="Disordered" evidence="1">
    <location>
        <begin position="51"/>
        <end position="71"/>
    </location>
</feature>
<sequence>MSPETILFALADSGVPDESVTPGVLGFLVIFAVGAGLFFLLRSMRQKLVQVREQPPAPVPEHRRPSPDQNP</sequence>
<evidence type="ECO:0000313" key="4">
    <source>
        <dbReference type="Proteomes" id="UP001250214"/>
    </source>
</evidence>
<feature type="compositionally biased region" description="Basic and acidic residues" evidence="1">
    <location>
        <begin position="60"/>
        <end position="71"/>
    </location>
</feature>
<evidence type="ECO:0000313" key="3">
    <source>
        <dbReference type="EMBL" id="MDS1272145.1"/>
    </source>
</evidence>
<protein>
    <recommendedName>
        <fullName evidence="5">Secreted protein with PEP-CTERM sorting signal</fullName>
    </recommendedName>
</protein>
<dbReference type="RefSeq" id="WP_310913713.1">
    <property type="nucleotide sequence ID" value="NZ_JAVLVT010000010.1"/>
</dbReference>